<accession>A0A6G9QLD8</accession>
<proteinExistence type="predicted"/>
<sequence length="175" mass="19767">MSSESISLNLKFKELLKKVQENPISRKKFIELAEKNLLLTNEQATGFIARNIHVLTKENLIIATGESPNRAYLITDTLLTSINAVIESKKTEVSLCKNSISKDLRNQELKTNSELKLILGEIETYQGYLQKYPQNHKEILPLLESSRDSAADLYGRLNAIKKIIKATEAKESMTC</sequence>
<evidence type="ECO:0000313" key="1">
    <source>
        <dbReference type="EMBL" id="QIR14679.1"/>
    </source>
</evidence>
<evidence type="ECO:0000313" key="2">
    <source>
        <dbReference type="Proteomes" id="UP000502608"/>
    </source>
</evidence>
<organism evidence="1 2">
    <name type="scientific">Shewanella aestuarii</name>
    <dbReference type="NCBI Taxonomy" id="1028752"/>
    <lineage>
        <taxon>Bacteria</taxon>
        <taxon>Pseudomonadati</taxon>
        <taxon>Pseudomonadota</taxon>
        <taxon>Gammaproteobacteria</taxon>
        <taxon>Alteromonadales</taxon>
        <taxon>Shewanellaceae</taxon>
        <taxon>Shewanella</taxon>
    </lineage>
</organism>
<dbReference type="KEGG" id="saes:HBH39_09450"/>
<dbReference type="Proteomes" id="UP000502608">
    <property type="component" value="Chromosome"/>
</dbReference>
<keyword evidence="2" id="KW-1185">Reference proteome</keyword>
<protein>
    <submittedName>
        <fullName evidence="1">Uncharacterized protein</fullName>
    </submittedName>
</protein>
<dbReference type="AlphaFoldDB" id="A0A6G9QLD8"/>
<reference evidence="1 2" key="1">
    <citation type="submission" date="2020-03" db="EMBL/GenBank/DDBJ databases">
        <title>Complete genome sequence of Shewanella sp.</title>
        <authorList>
            <person name="Kim Y.-S."/>
            <person name="Kim S.-J."/>
            <person name="Jung H.-K."/>
            <person name="Kim K.-H."/>
        </authorList>
    </citation>
    <scope>NUCLEOTIDE SEQUENCE [LARGE SCALE GENOMIC DNA]</scope>
    <source>
        <strain evidence="1 2">PN3F2</strain>
    </source>
</reference>
<gene>
    <name evidence="1" type="ORF">HBH39_09450</name>
</gene>
<dbReference type="EMBL" id="CP050313">
    <property type="protein sequence ID" value="QIR14679.1"/>
    <property type="molecule type" value="Genomic_DNA"/>
</dbReference>
<dbReference type="RefSeq" id="WP_167677680.1">
    <property type="nucleotide sequence ID" value="NZ_CP050313.1"/>
</dbReference>
<name>A0A6G9QLD8_9GAMM</name>